<protein>
    <submittedName>
        <fullName evidence="1">Uncharacterized protein</fullName>
    </submittedName>
</protein>
<gene>
    <name evidence="1" type="ORF">Tco_0975703</name>
</gene>
<dbReference type="EMBL" id="BQNB010016247">
    <property type="protein sequence ID" value="GJT49546.1"/>
    <property type="molecule type" value="Genomic_DNA"/>
</dbReference>
<evidence type="ECO:0000313" key="1">
    <source>
        <dbReference type="EMBL" id="GJT49546.1"/>
    </source>
</evidence>
<reference evidence="1" key="2">
    <citation type="submission" date="2022-01" db="EMBL/GenBank/DDBJ databases">
        <authorList>
            <person name="Yamashiro T."/>
            <person name="Shiraishi A."/>
            <person name="Satake H."/>
            <person name="Nakayama K."/>
        </authorList>
    </citation>
    <scope>NUCLEOTIDE SEQUENCE</scope>
</reference>
<name>A0ABQ5EF58_9ASTR</name>
<proteinExistence type="predicted"/>
<sequence length="152" mass="17047">MATFTAGSISDLSAVKDNIILSVRILRTWMQPSYKKQHVENMEMILMDLRYSTKDHFVSNFPFRKIDELLDVGQGMASIVVGSIIAILVEESCGTHTWCRIYRKQVIKDSEYVDLEEYAVTSGFAPSAKPLLHKTLTTISYVLNVVVDVGGV</sequence>
<reference evidence="1" key="1">
    <citation type="journal article" date="2022" name="Int. J. Mol. Sci.">
        <title>Draft Genome of Tanacetum Coccineum: Genomic Comparison of Closely Related Tanacetum-Family Plants.</title>
        <authorList>
            <person name="Yamashiro T."/>
            <person name="Shiraishi A."/>
            <person name="Nakayama K."/>
            <person name="Satake H."/>
        </authorList>
    </citation>
    <scope>NUCLEOTIDE SEQUENCE</scope>
</reference>
<comment type="caution">
    <text evidence="1">The sequence shown here is derived from an EMBL/GenBank/DDBJ whole genome shotgun (WGS) entry which is preliminary data.</text>
</comment>
<dbReference type="Proteomes" id="UP001151760">
    <property type="component" value="Unassembled WGS sequence"/>
</dbReference>
<organism evidence="1 2">
    <name type="scientific">Tanacetum coccineum</name>
    <dbReference type="NCBI Taxonomy" id="301880"/>
    <lineage>
        <taxon>Eukaryota</taxon>
        <taxon>Viridiplantae</taxon>
        <taxon>Streptophyta</taxon>
        <taxon>Embryophyta</taxon>
        <taxon>Tracheophyta</taxon>
        <taxon>Spermatophyta</taxon>
        <taxon>Magnoliopsida</taxon>
        <taxon>eudicotyledons</taxon>
        <taxon>Gunneridae</taxon>
        <taxon>Pentapetalae</taxon>
        <taxon>asterids</taxon>
        <taxon>campanulids</taxon>
        <taxon>Asterales</taxon>
        <taxon>Asteraceae</taxon>
        <taxon>Asteroideae</taxon>
        <taxon>Anthemideae</taxon>
        <taxon>Anthemidinae</taxon>
        <taxon>Tanacetum</taxon>
    </lineage>
</organism>
<keyword evidence="2" id="KW-1185">Reference proteome</keyword>
<evidence type="ECO:0000313" key="2">
    <source>
        <dbReference type="Proteomes" id="UP001151760"/>
    </source>
</evidence>
<accession>A0ABQ5EF58</accession>